<reference evidence="2 4" key="1">
    <citation type="journal article" date="2014" name="BMC Genomics">
        <title>Genome sequence of Anopheles sinensis provides insight into genetics basis of mosquito competence for malaria parasites.</title>
        <authorList>
            <person name="Zhou D."/>
            <person name="Zhang D."/>
            <person name="Ding G."/>
            <person name="Shi L."/>
            <person name="Hou Q."/>
            <person name="Ye Y."/>
            <person name="Xu Y."/>
            <person name="Zhou H."/>
            <person name="Xiong C."/>
            <person name="Li S."/>
            <person name="Yu J."/>
            <person name="Hong S."/>
            <person name="Yu X."/>
            <person name="Zou P."/>
            <person name="Chen C."/>
            <person name="Chang X."/>
            <person name="Wang W."/>
            <person name="Lv Y."/>
            <person name="Sun Y."/>
            <person name="Ma L."/>
            <person name="Shen B."/>
            <person name="Zhu C."/>
        </authorList>
    </citation>
    <scope>NUCLEOTIDE SEQUENCE [LARGE SCALE GENOMIC DNA]</scope>
</reference>
<organism evidence="2">
    <name type="scientific">Anopheles sinensis</name>
    <name type="common">Mosquito</name>
    <dbReference type="NCBI Taxonomy" id="74873"/>
    <lineage>
        <taxon>Eukaryota</taxon>
        <taxon>Metazoa</taxon>
        <taxon>Ecdysozoa</taxon>
        <taxon>Arthropoda</taxon>
        <taxon>Hexapoda</taxon>
        <taxon>Insecta</taxon>
        <taxon>Pterygota</taxon>
        <taxon>Neoptera</taxon>
        <taxon>Endopterygota</taxon>
        <taxon>Diptera</taxon>
        <taxon>Nematocera</taxon>
        <taxon>Culicoidea</taxon>
        <taxon>Culicidae</taxon>
        <taxon>Anophelinae</taxon>
        <taxon>Anopheles</taxon>
    </lineage>
</organism>
<dbReference type="EnsemblMetazoa" id="ASIC014229-RA">
    <property type="protein sequence ID" value="ASIC014229-PA"/>
    <property type="gene ID" value="ASIC014229"/>
</dbReference>
<dbReference type="EMBL" id="ATLV01021267">
    <property type="status" value="NOT_ANNOTATED_CDS"/>
    <property type="molecule type" value="Genomic_DNA"/>
</dbReference>
<protein>
    <submittedName>
        <fullName evidence="2 3">Uncharacterized protein</fullName>
    </submittedName>
</protein>
<evidence type="ECO:0000313" key="2">
    <source>
        <dbReference type="EMBL" id="KFB46223.1"/>
    </source>
</evidence>
<proteinExistence type="predicted"/>
<evidence type="ECO:0000313" key="4">
    <source>
        <dbReference type="Proteomes" id="UP000030765"/>
    </source>
</evidence>
<dbReference type="AlphaFoldDB" id="A0A084W7M9"/>
<evidence type="ECO:0000313" key="3">
    <source>
        <dbReference type="EnsemblMetazoa" id="ASIC014229-PA"/>
    </source>
</evidence>
<name>A0A084W7M9_ANOSI</name>
<keyword evidence="4" id="KW-1185">Reference proteome</keyword>
<dbReference type="VEuPathDB" id="VectorBase:ASIC014229"/>
<gene>
    <name evidence="2" type="ORF">ZHAS_00014229</name>
</gene>
<feature type="region of interest" description="Disordered" evidence="1">
    <location>
        <begin position="32"/>
        <end position="55"/>
    </location>
</feature>
<accession>A0A084W7M9</accession>
<sequence>MQLMVASFSQTTTPGNYALSCRSSHRITLLSPTAETERVHTAGQPGASNALSDDVYADKQHPPRAWRRAHWCTPHQFVFGILG</sequence>
<evidence type="ECO:0000256" key="1">
    <source>
        <dbReference type="SAM" id="MobiDB-lite"/>
    </source>
</evidence>
<dbReference type="EMBL" id="KE525315">
    <property type="protein sequence ID" value="KFB46223.1"/>
    <property type="molecule type" value="Genomic_DNA"/>
</dbReference>
<dbReference type="Proteomes" id="UP000030765">
    <property type="component" value="Unassembled WGS sequence"/>
</dbReference>
<reference evidence="3" key="2">
    <citation type="submission" date="2020-05" db="UniProtKB">
        <authorList>
            <consortium name="EnsemblMetazoa"/>
        </authorList>
    </citation>
    <scope>IDENTIFICATION</scope>
</reference>